<dbReference type="CDD" id="cd10551">
    <property type="entry name" value="PsrB"/>
    <property type="match status" value="1"/>
</dbReference>
<evidence type="ECO:0000256" key="2">
    <source>
        <dbReference type="ARBA" id="ARBA00022723"/>
    </source>
</evidence>
<dbReference type="Proteomes" id="UP000243333">
    <property type="component" value="Unassembled WGS sequence"/>
</dbReference>
<dbReference type="Gene3D" id="3.30.70.20">
    <property type="match status" value="2"/>
</dbReference>
<dbReference type="InterPro" id="IPR050954">
    <property type="entry name" value="ET_IronSulfur_Cluster-Binding"/>
</dbReference>
<accession>A0A1G7KY41</accession>
<keyword evidence="1" id="KW-0004">4Fe-4S</keyword>
<proteinExistence type="predicted"/>
<evidence type="ECO:0000256" key="4">
    <source>
        <dbReference type="ARBA" id="ARBA00023014"/>
    </source>
</evidence>
<dbReference type="OrthoDB" id="9779457at2"/>
<dbReference type="EMBL" id="FNBU01000010">
    <property type="protein sequence ID" value="SDF42168.1"/>
    <property type="molecule type" value="Genomic_DNA"/>
</dbReference>
<reference evidence="7" key="1">
    <citation type="submission" date="2016-10" db="EMBL/GenBank/DDBJ databases">
        <authorList>
            <person name="Varghese N."/>
            <person name="Submissions S."/>
        </authorList>
    </citation>
    <scope>NUCLEOTIDE SEQUENCE [LARGE SCALE GENOMIC DNA]</scope>
    <source>
        <strain evidence="7">DSM 23256</strain>
    </source>
</reference>
<feature type="domain" description="4Fe-4S ferredoxin-type" evidence="5">
    <location>
        <begin position="76"/>
        <end position="105"/>
    </location>
</feature>
<evidence type="ECO:0000256" key="3">
    <source>
        <dbReference type="ARBA" id="ARBA00023004"/>
    </source>
</evidence>
<dbReference type="PANTHER" id="PTHR43177:SF3">
    <property type="entry name" value="PROTEIN NRFC HOMOLOG"/>
    <property type="match status" value="1"/>
</dbReference>
<dbReference type="SUPFAM" id="SSF54862">
    <property type="entry name" value="4Fe-4S ferredoxins"/>
    <property type="match status" value="1"/>
</dbReference>
<dbReference type="InterPro" id="IPR017896">
    <property type="entry name" value="4Fe4S_Fe-S-bd"/>
</dbReference>
<keyword evidence="7" id="KW-1185">Reference proteome</keyword>
<dbReference type="GO" id="GO:0046872">
    <property type="term" value="F:metal ion binding"/>
    <property type="evidence" value="ECO:0007669"/>
    <property type="project" value="UniProtKB-KW"/>
</dbReference>
<evidence type="ECO:0000313" key="6">
    <source>
        <dbReference type="EMBL" id="SDF42168.1"/>
    </source>
</evidence>
<keyword evidence="2" id="KW-0479">Metal-binding</keyword>
<gene>
    <name evidence="6" type="ORF">SAMN05660235_01521</name>
</gene>
<evidence type="ECO:0000259" key="5">
    <source>
        <dbReference type="PROSITE" id="PS51379"/>
    </source>
</evidence>
<protein>
    <submittedName>
        <fullName evidence="6">Tetrathionate reductase subunit B</fullName>
    </submittedName>
</protein>
<dbReference type="STRING" id="1123285.SAMN05660235_01521"/>
<dbReference type="Pfam" id="PF13247">
    <property type="entry name" value="Fer4_11"/>
    <property type="match status" value="1"/>
</dbReference>
<feature type="domain" description="4Fe-4S ferredoxin-type" evidence="5">
    <location>
        <begin position="1"/>
        <end position="28"/>
    </location>
</feature>
<evidence type="ECO:0000256" key="1">
    <source>
        <dbReference type="ARBA" id="ARBA00022485"/>
    </source>
</evidence>
<dbReference type="AlphaFoldDB" id="A0A1G7KY41"/>
<dbReference type="PANTHER" id="PTHR43177">
    <property type="entry name" value="PROTEIN NRFC"/>
    <property type="match status" value="1"/>
</dbReference>
<sequence length="192" mass="21173">MVIDLNKCIGCHACTVVCKHENMVPRGVHRSWVTEYEAGKYPNVRSLKLPRLCNHCEEAPCLKVCPTGATYRTIDGTVQIDAGKCVGCRYCLAACPYDARFIDPVQKVAAKCTFCYHRVEAGIMPACVSTCVGQARYFGDINDPNSDVSRMLKSRSHQTLKAELGTKPCVYYHGLDGIQLDPAKLRIAKGGR</sequence>
<dbReference type="PROSITE" id="PS00198">
    <property type="entry name" value="4FE4S_FER_1"/>
    <property type="match status" value="1"/>
</dbReference>
<keyword evidence="3" id="KW-0408">Iron</keyword>
<dbReference type="GO" id="GO:0051539">
    <property type="term" value="F:4 iron, 4 sulfur cluster binding"/>
    <property type="evidence" value="ECO:0007669"/>
    <property type="project" value="UniProtKB-KW"/>
</dbReference>
<dbReference type="PROSITE" id="PS51379">
    <property type="entry name" value="4FE4S_FER_2"/>
    <property type="match status" value="2"/>
</dbReference>
<dbReference type="Pfam" id="PF12797">
    <property type="entry name" value="Fer4_2"/>
    <property type="match status" value="1"/>
</dbReference>
<keyword evidence="4" id="KW-0411">Iron-sulfur</keyword>
<dbReference type="InterPro" id="IPR017900">
    <property type="entry name" value="4Fe4S_Fe_S_CS"/>
</dbReference>
<name>A0A1G7KY41_9FIRM</name>
<organism evidence="6 7">
    <name type="scientific">Sporolituus thermophilus DSM 23256</name>
    <dbReference type="NCBI Taxonomy" id="1123285"/>
    <lineage>
        <taxon>Bacteria</taxon>
        <taxon>Bacillati</taxon>
        <taxon>Bacillota</taxon>
        <taxon>Negativicutes</taxon>
        <taxon>Selenomonadales</taxon>
        <taxon>Sporomusaceae</taxon>
        <taxon>Sporolituus</taxon>
    </lineage>
</organism>
<evidence type="ECO:0000313" key="7">
    <source>
        <dbReference type="Proteomes" id="UP000243333"/>
    </source>
</evidence>